<organism evidence="11 12">
    <name type="scientific">Pseudohoeflea suaedae</name>
    <dbReference type="NCBI Taxonomy" id="877384"/>
    <lineage>
        <taxon>Bacteria</taxon>
        <taxon>Pseudomonadati</taxon>
        <taxon>Pseudomonadota</taxon>
        <taxon>Alphaproteobacteria</taxon>
        <taxon>Hyphomicrobiales</taxon>
        <taxon>Rhizobiaceae</taxon>
        <taxon>Pseudohoeflea</taxon>
    </lineage>
</organism>
<reference evidence="11 12" key="1">
    <citation type="journal article" date="2013" name="Int. J. Syst. Evol. Microbiol.">
        <title>Hoeflea suaedae sp. nov., an endophytic bacterium isolated from the root of the halophyte Suaeda maritima.</title>
        <authorList>
            <person name="Chung E.J."/>
            <person name="Park J.A."/>
            <person name="Pramanik P."/>
            <person name="Bibi F."/>
            <person name="Jeon C.O."/>
            <person name="Chung Y.R."/>
        </authorList>
    </citation>
    <scope>NUCLEOTIDE SEQUENCE [LARGE SCALE GENOMIC DNA]</scope>
    <source>
        <strain evidence="11 12">YC6898</strain>
    </source>
</reference>
<keyword evidence="5" id="KW-0564">Palmitate</keyword>
<dbReference type="EMBL" id="SMSI01000001">
    <property type="protein sequence ID" value="TDH37685.1"/>
    <property type="molecule type" value="Genomic_DNA"/>
</dbReference>
<evidence type="ECO:0000313" key="12">
    <source>
        <dbReference type="Proteomes" id="UP000295131"/>
    </source>
</evidence>
<feature type="domain" description="Alkaline proteinase inhibitor/ Outer membrane lipoprotein Omp19" evidence="10">
    <location>
        <begin position="88"/>
        <end position="178"/>
    </location>
</feature>
<dbReference type="PROSITE" id="PS51257">
    <property type="entry name" value="PROKAR_LIPOPROTEIN"/>
    <property type="match status" value="1"/>
</dbReference>
<comment type="similarity">
    <text evidence="2 8">Belongs to the rhizobiaceae omp19 lipoprotein family.</text>
</comment>
<dbReference type="Proteomes" id="UP000295131">
    <property type="component" value="Unassembled WGS sequence"/>
</dbReference>
<dbReference type="InterPro" id="IPR010571">
    <property type="entry name" value="OM_lipoprot_Omp19_bac"/>
</dbReference>
<comment type="subcellular location">
    <subcellularLocation>
        <location evidence="1">Cell outer membrane</location>
        <topology evidence="1">Lipid-anchor</topology>
    </subcellularLocation>
</comment>
<evidence type="ECO:0000256" key="6">
    <source>
        <dbReference type="ARBA" id="ARBA00023237"/>
    </source>
</evidence>
<evidence type="ECO:0000256" key="4">
    <source>
        <dbReference type="ARBA" id="ARBA00023136"/>
    </source>
</evidence>
<keyword evidence="12" id="KW-1185">Reference proteome</keyword>
<gene>
    <name evidence="11" type="ORF">E2A64_00630</name>
</gene>
<evidence type="ECO:0000256" key="2">
    <source>
        <dbReference type="ARBA" id="ARBA00007138"/>
    </source>
</evidence>
<accession>A0A4V6PK12</accession>
<evidence type="ECO:0000313" key="11">
    <source>
        <dbReference type="EMBL" id="TDH37685.1"/>
    </source>
</evidence>
<keyword evidence="6 8" id="KW-0998">Cell outer membrane</keyword>
<evidence type="ECO:0000256" key="5">
    <source>
        <dbReference type="ARBA" id="ARBA00023139"/>
    </source>
</evidence>
<dbReference type="InterPro" id="IPR021140">
    <property type="entry name" value="Inh/Omp19"/>
</dbReference>
<keyword evidence="4 8" id="KW-0472">Membrane</keyword>
<keyword evidence="7" id="KW-0449">Lipoprotein</keyword>
<dbReference type="AlphaFoldDB" id="A0A4V6PK12"/>
<feature type="region of interest" description="Disordered" evidence="9">
    <location>
        <begin position="28"/>
        <end position="74"/>
    </location>
</feature>
<dbReference type="PIRSF" id="PIRSF034005">
    <property type="entry name" value="OM_lipoprot_Omp19_bac"/>
    <property type="match status" value="1"/>
</dbReference>
<dbReference type="Gene3D" id="2.40.128.10">
    <property type="match status" value="1"/>
</dbReference>
<proteinExistence type="inferred from homology"/>
<keyword evidence="3" id="KW-0732">Signal</keyword>
<sequence length="178" mass="18245">MNIKVSLAVTAAIVLAVSGCQRSVGQLDTRQPTPLAPAPVGGVQSSQLPPTTPTGPTNPSQFPDAPTQPDAQAGLQQETELAAAAPEVTRESLIGRWSVSSGGSSCDVFLALTKWTGGYRAASRGCAGDASSISAWDVQGKQVILSDNSGNQVARLYQSGNERFDGTTSNGGSISLSR</sequence>
<dbReference type="SUPFAM" id="SSF50882">
    <property type="entry name" value="beta-Barrel protease inhibitors"/>
    <property type="match status" value="1"/>
</dbReference>
<dbReference type="RefSeq" id="WP_133282523.1">
    <property type="nucleotide sequence ID" value="NZ_SMSI01000001.1"/>
</dbReference>
<dbReference type="GO" id="GO:0009279">
    <property type="term" value="C:cell outer membrane"/>
    <property type="evidence" value="ECO:0007669"/>
    <property type="project" value="UniProtKB-SubCell"/>
</dbReference>
<comment type="caution">
    <text evidence="11">The sequence shown here is derived from an EMBL/GenBank/DDBJ whole genome shotgun (WGS) entry which is preliminary data.</text>
</comment>
<evidence type="ECO:0000256" key="7">
    <source>
        <dbReference type="ARBA" id="ARBA00023288"/>
    </source>
</evidence>
<evidence type="ECO:0000259" key="10">
    <source>
        <dbReference type="Pfam" id="PF02974"/>
    </source>
</evidence>
<evidence type="ECO:0000256" key="9">
    <source>
        <dbReference type="SAM" id="MobiDB-lite"/>
    </source>
</evidence>
<dbReference type="GO" id="GO:0004866">
    <property type="term" value="F:endopeptidase inhibitor activity"/>
    <property type="evidence" value="ECO:0007669"/>
    <property type="project" value="InterPro"/>
</dbReference>
<dbReference type="Pfam" id="PF02974">
    <property type="entry name" value="Inh"/>
    <property type="match status" value="1"/>
</dbReference>
<evidence type="ECO:0000256" key="1">
    <source>
        <dbReference type="ARBA" id="ARBA00004459"/>
    </source>
</evidence>
<evidence type="ECO:0000256" key="8">
    <source>
        <dbReference type="PIRNR" id="PIRNR034005"/>
    </source>
</evidence>
<protein>
    <recommendedName>
        <fullName evidence="8">Outer membrane lipoprotein omp19</fullName>
    </recommendedName>
</protein>
<evidence type="ECO:0000256" key="3">
    <source>
        <dbReference type="ARBA" id="ARBA00022729"/>
    </source>
</evidence>
<dbReference type="InterPro" id="IPR016085">
    <property type="entry name" value="Protease_inh_B-barrel_dom"/>
</dbReference>
<name>A0A4V6PK12_9HYPH</name>